<evidence type="ECO:0000256" key="1">
    <source>
        <dbReference type="SAM" id="Coils"/>
    </source>
</evidence>
<sequence>MQDIQMLETQVTGLKANLRALREEEALLLKAQGLEEQIESARSQAETERNALAKAKEELAGLKLRKRQAVAEAAQVFIGRMREVLAEGEPIFELADDGSVFLGWKSPSGRVSPYAGLSGGEKAAYDPALSYALMGQAKNRLLIVEAAELDQARLYETLRLMAASDADAQIIVSTCHMPLFRPEGWTVVGMTETANG</sequence>
<dbReference type="SUPFAM" id="SSF52540">
    <property type="entry name" value="P-loop containing nucleoside triphosphate hydrolases"/>
    <property type="match status" value="1"/>
</dbReference>
<dbReference type="Gene3D" id="3.40.50.300">
    <property type="entry name" value="P-loop containing nucleotide triphosphate hydrolases"/>
    <property type="match status" value="1"/>
</dbReference>
<dbReference type="AlphaFoldDB" id="M5PR98"/>
<organism evidence="2 3">
    <name type="scientific">Desulfocurvibacter africanus PCS</name>
    <dbReference type="NCBI Taxonomy" id="1262666"/>
    <lineage>
        <taxon>Bacteria</taxon>
        <taxon>Pseudomonadati</taxon>
        <taxon>Thermodesulfobacteriota</taxon>
        <taxon>Desulfovibrionia</taxon>
        <taxon>Desulfovibrionales</taxon>
        <taxon>Desulfovibrionaceae</taxon>
        <taxon>Desulfocurvibacter</taxon>
    </lineage>
</organism>
<reference evidence="2 3" key="1">
    <citation type="journal article" date="2013" name="Genome Announc.">
        <title>Draft Genome Sequence for Desulfovibrio africanus Strain PCS.</title>
        <authorList>
            <person name="Brown S.D."/>
            <person name="Utturkar S.M."/>
            <person name="Arkin A.P."/>
            <person name="Deutschbauer A.M."/>
            <person name="Elias D.A."/>
            <person name="Hazen T.C."/>
            <person name="Chakraborty R."/>
        </authorList>
    </citation>
    <scope>NUCLEOTIDE SEQUENCE [LARGE SCALE GENOMIC DNA]</scope>
    <source>
        <strain evidence="2 3">PCS</strain>
    </source>
</reference>
<dbReference type="OrthoDB" id="5455196at2"/>
<comment type="caution">
    <text evidence="2">The sequence shown here is derived from an EMBL/GenBank/DDBJ whole genome shotgun (WGS) entry which is preliminary data.</text>
</comment>
<dbReference type="EMBL" id="AOSV01000029">
    <property type="protein sequence ID" value="EMG36585.1"/>
    <property type="molecule type" value="Genomic_DNA"/>
</dbReference>
<dbReference type="PATRIC" id="fig|1262666.3.peg.2637"/>
<dbReference type="InterPro" id="IPR027417">
    <property type="entry name" value="P-loop_NTPase"/>
</dbReference>
<keyword evidence="1" id="KW-0175">Coiled coil</keyword>
<proteinExistence type="predicted"/>
<name>M5PR98_DESAF</name>
<feature type="coiled-coil region" evidence="1">
    <location>
        <begin position="4"/>
        <end position="72"/>
    </location>
</feature>
<dbReference type="Proteomes" id="UP000011922">
    <property type="component" value="Unassembled WGS sequence"/>
</dbReference>
<gene>
    <name evidence="2" type="ORF">PCS_02597</name>
</gene>
<evidence type="ECO:0000313" key="2">
    <source>
        <dbReference type="EMBL" id="EMG36585.1"/>
    </source>
</evidence>
<dbReference type="RefSeq" id="WP_005987850.1">
    <property type="nucleotide sequence ID" value="NZ_AOSV01000029.1"/>
</dbReference>
<protein>
    <submittedName>
        <fullName evidence="2">Uncharacterized protein</fullName>
    </submittedName>
</protein>
<accession>M5PR98</accession>
<evidence type="ECO:0000313" key="3">
    <source>
        <dbReference type="Proteomes" id="UP000011922"/>
    </source>
</evidence>